<reference evidence="2" key="2">
    <citation type="submission" date="2020-05" db="UniProtKB">
        <authorList>
            <consortium name="EnsemblMetazoa"/>
        </authorList>
    </citation>
    <scope>IDENTIFICATION</scope>
    <source>
        <strain evidence="2">IAEA</strain>
    </source>
</reference>
<name>A0A1A9ZW75_GLOPL</name>
<proteinExistence type="predicted"/>
<dbReference type="STRING" id="7398.A0A1A9ZW75"/>
<evidence type="ECO:0000313" key="3">
    <source>
        <dbReference type="Proteomes" id="UP000092445"/>
    </source>
</evidence>
<feature type="transmembrane region" description="Helical" evidence="1">
    <location>
        <begin position="32"/>
        <end position="54"/>
    </location>
</feature>
<sequence>MNKKKKNGSAQTAKQSSDFQLFRYAKVVKRSLIFLAVILASLFPINIPFCAAIYGGEKNLECCLQRVASVTVSIQVVAEAPKVLYTNYNSTPLMNEGKEKVTVLRLIYRTGEQKYCNANVKMLILSLVI</sequence>
<accession>A0A1A9ZW75</accession>
<reference evidence="3" key="1">
    <citation type="submission" date="2014-03" db="EMBL/GenBank/DDBJ databases">
        <authorList>
            <person name="Aksoy S."/>
            <person name="Warren W."/>
            <person name="Wilson R.K."/>
        </authorList>
    </citation>
    <scope>NUCLEOTIDE SEQUENCE [LARGE SCALE GENOMIC DNA]</scope>
    <source>
        <strain evidence="3">IAEA</strain>
    </source>
</reference>
<keyword evidence="3" id="KW-1185">Reference proteome</keyword>
<dbReference type="VEuPathDB" id="VectorBase:GPAI026980"/>
<evidence type="ECO:0000256" key="1">
    <source>
        <dbReference type="SAM" id="Phobius"/>
    </source>
</evidence>
<dbReference type="AlphaFoldDB" id="A0A1A9ZW75"/>
<protein>
    <submittedName>
        <fullName evidence="2">Uncharacterized protein</fullName>
    </submittedName>
</protein>
<keyword evidence="1" id="KW-0472">Membrane</keyword>
<dbReference type="EnsemblMetazoa" id="GPAI026980-RA">
    <property type="protein sequence ID" value="GPAI026980-PA"/>
    <property type="gene ID" value="GPAI026980"/>
</dbReference>
<dbReference type="Proteomes" id="UP000092445">
    <property type="component" value="Unassembled WGS sequence"/>
</dbReference>
<keyword evidence="1" id="KW-0812">Transmembrane</keyword>
<organism evidence="2 3">
    <name type="scientific">Glossina pallidipes</name>
    <name type="common">Tsetse fly</name>
    <dbReference type="NCBI Taxonomy" id="7398"/>
    <lineage>
        <taxon>Eukaryota</taxon>
        <taxon>Metazoa</taxon>
        <taxon>Ecdysozoa</taxon>
        <taxon>Arthropoda</taxon>
        <taxon>Hexapoda</taxon>
        <taxon>Insecta</taxon>
        <taxon>Pterygota</taxon>
        <taxon>Neoptera</taxon>
        <taxon>Endopterygota</taxon>
        <taxon>Diptera</taxon>
        <taxon>Brachycera</taxon>
        <taxon>Muscomorpha</taxon>
        <taxon>Hippoboscoidea</taxon>
        <taxon>Glossinidae</taxon>
        <taxon>Glossina</taxon>
    </lineage>
</organism>
<keyword evidence="1" id="KW-1133">Transmembrane helix</keyword>
<evidence type="ECO:0000313" key="2">
    <source>
        <dbReference type="EnsemblMetazoa" id="GPAI026980-PA"/>
    </source>
</evidence>